<dbReference type="AlphaFoldDB" id="A0A7S1AFP0"/>
<evidence type="ECO:0008006" key="4">
    <source>
        <dbReference type="Google" id="ProtNLM"/>
    </source>
</evidence>
<dbReference type="PANTHER" id="PTHR23084">
    <property type="entry name" value="PHOSPHATIDYLINOSITOL-4-PHOSPHATE 5-KINASE RELATED"/>
    <property type="match status" value="1"/>
</dbReference>
<evidence type="ECO:0000256" key="2">
    <source>
        <dbReference type="SAM" id="MobiDB-lite"/>
    </source>
</evidence>
<dbReference type="SMART" id="SM00698">
    <property type="entry name" value="MORN"/>
    <property type="match status" value="6"/>
</dbReference>
<evidence type="ECO:0000313" key="3">
    <source>
        <dbReference type="EMBL" id="CAD8852832.1"/>
    </source>
</evidence>
<sequence length="250" mass="27698">MEHSVCCYEHREDEFMAMQCSLGLSPLLEEKDMPRGSGELPLEMRPRKKVGVDHFYTGQWRGARREGQGMMERSDGSTYKGEWQEDEPCGLGEERLPDSSYDGDFFRGKRHGEGTCNFVDGRMYVGQWEGGHMHGEGKLTWPEGMIYEGQFMLDKKSGVGCFSWPDGRHYEGQWAKGKQHGRGTYTDSKGIQWTGRWECGRRCRESVVVDDAGSLSVDSDSTMASSGVGLGPSSLSLGSPSTCSLGSSTG</sequence>
<dbReference type="Pfam" id="PF02493">
    <property type="entry name" value="MORN"/>
    <property type="match status" value="6"/>
</dbReference>
<dbReference type="InterPro" id="IPR003409">
    <property type="entry name" value="MORN"/>
</dbReference>
<reference evidence="3" key="1">
    <citation type="submission" date="2021-01" db="EMBL/GenBank/DDBJ databases">
        <authorList>
            <person name="Corre E."/>
            <person name="Pelletier E."/>
            <person name="Niang G."/>
            <person name="Scheremetjew M."/>
            <person name="Finn R."/>
            <person name="Kale V."/>
            <person name="Holt S."/>
            <person name="Cochrane G."/>
            <person name="Meng A."/>
            <person name="Brown T."/>
            <person name="Cohen L."/>
        </authorList>
    </citation>
    <scope>NUCLEOTIDE SEQUENCE</scope>
</reference>
<accession>A0A7S1AFP0</accession>
<keyword evidence="1" id="KW-0677">Repeat</keyword>
<name>A0A7S1AFP0_NOCSC</name>
<feature type="compositionally biased region" description="Low complexity" evidence="2">
    <location>
        <begin position="225"/>
        <end position="250"/>
    </location>
</feature>
<dbReference type="Gene3D" id="2.20.110.10">
    <property type="entry name" value="Histone H3 K4-specific methyltransferase SET7/9 N-terminal domain"/>
    <property type="match status" value="3"/>
</dbReference>
<dbReference type="SUPFAM" id="SSF82185">
    <property type="entry name" value="Histone H3 K4-specific methyltransferase SET7/9 N-terminal domain"/>
    <property type="match status" value="1"/>
</dbReference>
<feature type="compositionally biased region" description="Basic and acidic residues" evidence="2">
    <location>
        <begin position="66"/>
        <end position="75"/>
    </location>
</feature>
<feature type="region of interest" description="Disordered" evidence="2">
    <location>
        <begin position="215"/>
        <end position="250"/>
    </location>
</feature>
<evidence type="ECO:0000256" key="1">
    <source>
        <dbReference type="ARBA" id="ARBA00022737"/>
    </source>
</evidence>
<dbReference type="EMBL" id="HBFQ01038316">
    <property type="protein sequence ID" value="CAD8852832.1"/>
    <property type="molecule type" value="Transcribed_RNA"/>
</dbReference>
<proteinExistence type="predicted"/>
<feature type="region of interest" description="Disordered" evidence="2">
    <location>
        <begin position="66"/>
        <end position="94"/>
    </location>
</feature>
<organism evidence="3">
    <name type="scientific">Noctiluca scintillans</name>
    <name type="common">Sea sparkle</name>
    <name type="synonym">Red tide dinoflagellate</name>
    <dbReference type="NCBI Taxonomy" id="2966"/>
    <lineage>
        <taxon>Eukaryota</taxon>
        <taxon>Sar</taxon>
        <taxon>Alveolata</taxon>
        <taxon>Dinophyceae</taxon>
        <taxon>Noctilucales</taxon>
        <taxon>Noctilucaceae</taxon>
        <taxon>Noctiluca</taxon>
    </lineage>
</organism>
<gene>
    <name evidence="3" type="ORF">NSCI0253_LOCUS27182</name>
</gene>
<dbReference type="PANTHER" id="PTHR23084:SF263">
    <property type="entry name" value="MORN REPEAT-CONTAINING PROTEIN 1"/>
    <property type="match status" value="1"/>
</dbReference>
<protein>
    <recommendedName>
        <fullName evidence="4">MORN repeat-containing protein 5</fullName>
    </recommendedName>
</protein>